<evidence type="ECO:0000256" key="3">
    <source>
        <dbReference type="ARBA" id="ARBA00022448"/>
    </source>
</evidence>
<protein>
    <submittedName>
        <fullName evidence="7">ABC type transport system, ATPase component</fullName>
    </submittedName>
</protein>
<comment type="similarity">
    <text evidence="2">Belongs to the ABC transporter superfamily.</text>
</comment>
<evidence type="ECO:0000256" key="5">
    <source>
        <dbReference type="ARBA" id="ARBA00022840"/>
    </source>
</evidence>
<dbReference type="InterPro" id="IPR003593">
    <property type="entry name" value="AAA+_ATPase"/>
</dbReference>
<dbReference type="RefSeq" id="WP_014127205.1">
    <property type="nucleotide sequence ID" value="NC_016070.1"/>
</dbReference>
<evidence type="ECO:0000313" key="7">
    <source>
        <dbReference type="EMBL" id="CCC81950.1"/>
    </source>
</evidence>
<keyword evidence="8" id="KW-1185">Reference proteome</keyword>
<comment type="subcellular location">
    <subcellularLocation>
        <location evidence="1">Cell membrane</location>
        <topology evidence="1">Peripheral membrane protein</topology>
    </subcellularLocation>
</comment>
<dbReference type="Pfam" id="PF13304">
    <property type="entry name" value="AAA_21"/>
    <property type="match status" value="1"/>
</dbReference>
<dbReference type="eggNOG" id="arCOG00188">
    <property type="taxonomic scope" value="Archaea"/>
</dbReference>
<dbReference type="GO" id="GO:0043190">
    <property type="term" value="C:ATP-binding cassette (ABC) transporter complex"/>
    <property type="evidence" value="ECO:0007669"/>
    <property type="project" value="TreeGrafter"/>
</dbReference>
<evidence type="ECO:0000256" key="1">
    <source>
        <dbReference type="ARBA" id="ARBA00004202"/>
    </source>
</evidence>
<dbReference type="GO" id="GO:0016887">
    <property type="term" value="F:ATP hydrolysis activity"/>
    <property type="evidence" value="ECO:0007669"/>
    <property type="project" value="InterPro"/>
</dbReference>
<keyword evidence="5" id="KW-0067">ATP-binding</keyword>
<keyword evidence="3" id="KW-0813">Transport</keyword>
<dbReference type="PROSITE" id="PS50893">
    <property type="entry name" value="ABC_TRANSPORTER_2"/>
    <property type="match status" value="1"/>
</dbReference>
<proteinExistence type="inferred from homology"/>
<accession>G4RK55</accession>
<dbReference type="PANTHER" id="PTHR43553">
    <property type="entry name" value="HEAVY METAL TRANSPORTER"/>
    <property type="match status" value="1"/>
</dbReference>
<dbReference type="SMART" id="SM00382">
    <property type="entry name" value="AAA"/>
    <property type="match status" value="2"/>
</dbReference>
<evidence type="ECO:0000313" key="8">
    <source>
        <dbReference type="Proteomes" id="UP000002654"/>
    </source>
</evidence>
<dbReference type="GeneID" id="11262195"/>
<dbReference type="GO" id="GO:0042626">
    <property type="term" value="F:ATPase-coupled transmembrane transporter activity"/>
    <property type="evidence" value="ECO:0007669"/>
    <property type="project" value="TreeGrafter"/>
</dbReference>
<dbReference type="InterPro" id="IPR003959">
    <property type="entry name" value="ATPase_AAA_core"/>
</dbReference>
<evidence type="ECO:0000259" key="6">
    <source>
        <dbReference type="PROSITE" id="PS50893"/>
    </source>
</evidence>
<dbReference type="PaxDb" id="768679-TTX_1313"/>
<dbReference type="AlphaFoldDB" id="G4RK55"/>
<gene>
    <name evidence="7" type="ordered locus">TTX_1313</name>
</gene>
<dbReference type="KEGG" id="ttn:TTX_1313"/>
<dbReference type="SUPFAM" id="SSF52540">
    <property type="entry name" value="P-loop containing nucleoside triphosphate hydrolases"/>
    <property type="match status" value="2"/>
</dbReference>
<feature type="domain" description="ABC transporter" evidence="6">
    <location>
        <begin position="2"/>
        <end position="198"/>
    </location>
</feature>
<dbReference type="PANTHER" id="PTHR43553:SF24">
    <property type="entry name" value="ENERGY-COUPLING FACTOR TRANSPORTER ATP-BINDING PROTEIN ECFA1"/>
    <property type="match status" value="1"/>
</dbReference>
<dbReference type="PATRIC" id="fig|768679.9.peg.1331"/>
<keyword evidence="4" id="KW-0547">Nucleotide-binding</keyword>
<dbReference type="InterPro" id="IPR027417">
    <property type="entry name" value="P-loop_NTPase"/>
</dbReference>
<dbReference type="Gene3D" id="3.40.50.300">
    <property type="entry name" value="P-loop containing nucleotide triphosphate hydrolases"/>
    <property type="match status" value="4"/>
</dbReference>
<dbReference type="HOGENOM" id="CLU_749287_0_0_2"/>
<dbReference type="STRING" id="768679.TTX_1313"/>
<dbReference type="OrthoDB" id="35850at2157"/>
<dbReference type="Pfam" id="PF00005">
    <property type="entry name" value="ABC_tran"/>
    <property type="match status" value="1"/>
</dbReference>
<dbReference type="EMBL" id="FN869859">
    <property type="protein sequence ID" value="CCC81950.1"/>
    <property type="molecule type" value="Genomic_DNA"/>
</dbReference>
<evidence type="ECO:0000256" key="2">
    <source>
        <dbReference type="ARBA" id="ARBA00005417"/>
    </source>
</evidence>
<reference evidence="7 8" key="1">
    <citation type="journal article" date="2011" name="PLoS ONE">
        <title>The complete genome sequence of Thermoproteus tenax: a physiologically versatile member of the Crenarchaeota.</title>
        <authorList>
            <person name="Siebers B."/>
            <person name="Zaparty M."/>
            <person name="Raddatz G."/>
            <person name="Tjaden B."/>
            <person name="Albers S.V."/>
            <person name="Bell S.D."/>
            <person name="Blombach F."/>
            <person name="Kletzin A."/>
            <person name="Kyrpides N."/>
            <person name="Lanz C."/>
            <person name="Plagens A."/>
            <person name="Rampp M."/>
            <person name="Rosinus A."/>
            <person name="von Jan M."/>
            <person name="Makarova K.S."/>
            <person name="Klenk H.P."/>
            <person name="Schuster S.C."/>
            <person name="Hensel R."/>
        </authorList>
    </citation>
    <scope>NUCLEOTIDE SEQUENCE [LARGE SCALE GENOMIC DNA]</scope>
    <source>
        <strain evidence="8">ATCC 35583 / DSM 2078 / JCM 9277 / NBRC 100435 / Kra 1</strain>
    </source>
</reference>
<name>G4RK55_THETK</name>
<dbReference type="InterPro" id="IPR050095">
    <property type="entry name" value="ECF_ABC_transporter_ATP-bd"/>
</dbReference>
<organism evidence="7 8">
    <name type="scientific">Thermoproteus tenax (strain ATCC 35583 / DSM 2078 / JCM 9277 / NBRC 100435 / Kra 1)</name>
    <dbReference type="NCBI Taxonomy" id="768679"/>
    <lineage>
        <taxon>Archaea</taxon>
        <taxon>Thermoproteota</taxon>
        <taxon>Thermoprotei</taxon>
        <taxon>Thermoproteales</taxon>
        <taxon>Thermoproteaceae</taxon>
        <taxon>Thermoproteus</taxon>
    </lineage>
</organism>
<dbReference type="GO" id="GO:0005524">
    <property type="term" value="F:ATP binding"/>
    <property type="evidence" value="ECO:0007669"/>
    <property type="project" value="UniProtKB-KW"/>
</dbReference>
<dbReference type="InterPro" id="IPR003439">
    <property type="entry name" value="ABC_transporter-like_ATP-bd"/>
</dbReference>
<evidence type="ECO:0000256" key="4">
    <source>
        <dbReference type="ARBA" id="ARBA00022741"/>
    </source>
</evidence>
<dbReference type="Proteomes" id="UP000002654">
    <property type="component" value="Chromosome"/>
</dbReference>
<sequence>MIYARCLTAYAGGRPLAQCVDLEVKEGEVAVLFGPTGGGKSAIIKAMAGVLPREGALRLDRPYFVFQDVDFNLIATTVREELLTVSCDGVNAPETPIERLSPGQRQLLAVELARLSGAASVIFDEPTAFLDPAAARAVRDKIFGLAEEGRAVLVAEHRVELFLDADRFYLVEGGRATEVDAEELIEEGARRGWGPYFVRGREPPLPRLDDAEGCGVEIRGTRWEAGRKIAVTGPVGSGKTYTLLALAGAVKLRGTRGCSPVGYVPQNPYMYFTSPDLRRAPSLVLDTLGVERGRSPFTLSVGEARLAALLWELSRRPRLLLVDEPTAGVDRRYAEWVGRLIKSYGGTVVFASHDPIFVSRYADAEVRIG</sequence>